<dbReference type="PANTHER" id="PTHR43316:SF3">
    <property type="entry name" value="HALOACID DEHALOGENASE, TYPE II (AFU_ORTHOLOGUE AFUA_2G07750)-RELATED"/>
    <property type="match status" value="1"/>
</dbReference>
<dbReference type="GO" id="GO:0016791">
    <property type="term" value="F:phosphatase activity"/>
    <property type="evidence" value="ECO:0007669"/>
    <property type="project" value="UniProtKB-ARBA"/>
</dbReference>
<organism evidence="3 4">
    <name type="scientific">Roridomyces roridus</name>
    <dbReference type="NCBI Taxonomy" id="1738132"/>
    <lineage>
        <taxon>Eukaryota</taxon>
        <taxon>Fungi</taxon>
        <taxon>Dikarya</taxon>
        <taxon>Basidiomycota</taxon>
        <taxon>Agaricomycotina</taxon>
        <taxon>Agaricomycetes</taxon>
        <taxon>Agaricomycetidae</taxon>
        <taxon>Agaricales</taxon>
        <taxon>Marasmiineae</taxon>
        <taxon>Mycenaceae</taxon>
        <taxon>Roridomyces</taxon>
    </lineage>
</organism>
<evidence type="ECO:0000313" key="4">
    <source>
        <dbReference type="Proteomes" id="UP001221142"/>
    </source>
</evidence>
<dbReference type="PRINTS" id="PR00413">
    <property type="entry name" value="HADHALOGNASE"/>
</dbReference>
<dbReference type="Gene3D" id="1.10.150.240">
    <property type="entry name" value="Putative phosphatase, domain 2"/>
    <property type="match status" value="1"/>
</dbReference>
<dbReference type="InterPro" id="IPR023198">
    <property type="entry name" value="PGP-like_dom2"/>
</dbReference>
<accession>A0AAD7BC16</accession>
<keyword evidence="4" id="KW-1185">Reference proteome</keyword>
<sequence>MSPLDGVQALLFDVFGTVVDWRGSVIKELEETGRKYGIEGNWAEFAQTWRTGYLVNTRRIAEGGAGASSVDVMHREILDEILATPEWKKLGDPLGPEERAHLNLSWHRLRGWPDTVEGLYALKKQLIIATLSNGNIRLLVDMAKFADLPWDTVFSAELFQSFKPNPKVYLGAAAHLSLPPENCAMVAAHIYDLRAAAALGFKTVYIRRAGEGGPDIKMEDIKSKADGGEVDVVVDSFVELARILHG</sequence>
<proteinExistence type="inferred from homology"/>
<dbReference type="InterPro" id="IPR036412">
    <property type="entry name" value="HAD-like_sf"/>
</dbReference>
<dbReference type="EMBL" id="JARKIF010000023">
    <property type="protein sequence ID" value="KAJ7616080.1"/>
    <property type="molecule type" value="Genomic_DNA"/>
</dbReference>
<dbReference type="AlphaFoldDB" id="A0AAD7BC16"/>
<dbReference type="NCBIfam" id="TIGR01428">
    <property type="entry name" value="HAD_type_II"/>
    <property type="match status" value="1"/>
</dbReference>
<dbReference type="NCBIfam" id="TIGR01493">
    <property type="entry name" value="HAD-SF-IA-v2"/>
    <property type="match status" value="1"/>
</dbReference>
<keyword evidence="2" id="KW-0378">Hydrolase</keyword>
<dbReference type="Pfam" id="PF00702">
    <property type="entry name" value="Hydrolase"/>
    <property type="match status" value="1"/>
</dbReference>
<dbReference type="SFLD" id="SFLDS00003">
    <property type="entry name" value="Haloacid_Dehalogenase"/>
    <property type="match status" value="1"/>
</dbReference>
<dbReference type="InterPro" id="IPR006439">
    <property type="entry name" value="HAD-SF_hydro_IA"/>
</dbReference>
<dbReference type="PANTHER" id="PTHR43316">
    <property type="entry name" value="HYDROLASE, HALOACID DELAHOGENASE-RELATED"/>
    <property type="match status" value="1"/>
</dbReference>
<name>A0AAD7BC16_9AGAR</name>
<evidence type="ECO:0000256" key="2">
    <source>
        <dbReference type="ARBA" id="ARBA00022801"/>
    </source>
</evidence>
<dbReference type="Proteomes" id="UP001221142">
    <property type="component" value="Unassembled WGS sequence"/>
</dbReference>
<evidence type="ECO:0000313" key="3">
    <source>
        <dbReference type="EMBL" id="KAJ7616080.1"/>
    </source>
</evidence>
<dbReference type="SFLD" id="SFLDG01129">
    <property type="entry name" value="C1.5:_HAD__Beta-PGM__Phosphata"/>
    <property type="match status" value="1"/>
</dbReference>
<dbReference type="InterPro" id="IPR006328">
    <property type="entry name" value="2-HAD"/>
</dbReference>
<comment type="similarity">
    <text evidence="1">Belongs to the HAD-like hydrolase superfamily. S-2-haloalkanoic acid dehalogenase family.</text>
</comment>
<comment type="caution">
    <text evidence="3">The sequence shown here is derived from an EMBL/GenBank/DDBJ whole genome shotgun (WGS) entry which is preliminary data.</text>
</comment>
<dbReference type="Gene3D" id="3.40.50.1000">
    <property type="entry name" value="HAD superfamily/HAD-like"/>
    <property type="match status" value="1"/>
</dbReference>
<dbReference type="SUPFAM" id="SSF56784">
    <property type="entry name" value="HAD-like"/>
    <property type="match status" value="1"/>
</dbReference>
<dbReference type="InterPro" id="IPR051540">
    <property type="entry name" value="S-2-haloacid_dehalogenase"/>
</dbReference>
<protein>
    <submittedName>
        <fullName evidence="3">Haloacid dehalogenase</fullName>
    </submittedName>
</protein>
<reference evidence="3" key="1">
    <citation type="submission" date="2023-03" db="EMBL/GenBank/DDBJ databases">
        <title>Massive genome expansion in bonnet fungi (Mycena s.s.) driven by repeated elements and novel gene families across ecological guilds.</title>
        <authorList>
            <consortium name="Lawrence Berkeley National Laboratory"/>
            <person name="Harder C.B."/>
            <person name="Miyauchi S."/>
            <person name="Viragh M."/>
            <person name="Kuo A."/>
            <person name="Thoen E."/>
            <person name="Andreopoulos B."/>
            <person name="Lu D."/>
            <person name="Skrede I."/>
            <person name="Drula E."/>
            <person name="Henrissat B."/>
            <person name="Morin E."/>
            <person name="Kohler A."/>
            <person name="Barry K."/>
            <person name="LaButti K."/>
            <person name="Morin E."/>
            <person name="Salamov A."/>
            <person name="Lipzen A."/>
            <person name="Mereny Z."/>
            <person name="Hegedus B."/>
            <person name="Baldrian P."/>
            <person name="Stursova M."/>
            <person name="Weitz H."/>
            <person name="Taylor A."/>
            <person name="Grigoriev I.V."/>
            <person name="Nagy L.G."/>
            <person name="Martin F."/>
            <person name="Kauserud H."/>
        </authorList>
    </citation>
    <scope>NUCLEOTIDE SEQUENCE</scope>
    <source>
        <strain evidence="3">9284</strain>
    </source>
</reference>
<gene>
    <name evidence="3" type="ORF">FB45DRAFT_841718</name>
</gene>
<dbReference type="InterPro" id="IPR023214">
    <property type="entry name" value="HAD_sf"/>
</dbReference>
<evidence type="ECO:0000256" key="1">
    <source>
        <dbReference type="ARBA" id="ARBA00008106"/>
    </source>
</evidence>
<dbReference type="GO" id="GO:0019120">
    <property type="term" value="F:hydrolase activity, acting on acid halide bonds, in C-halide compounds"/>
    <property type="evidence" value="ECO:0007669"/>
    <property type="project" value="InterPro"/>
</dbReference>